<evidence type="ECO:0000313" key="3">
    <source>
        <dbReference type="Proteomes" id="UP000646523"/>
    </source>
</evidence>
<sequence length="94" mass="10042">MAPTVHGGQPYERSLDDAARKEGERMLAEAAGLATESRKDVHVSTELLYGNTTEILRAQAGEAAAIVVGSRGMNGVVMSHHLLVKRLGGHEHAR</sequence>
<feature type="compositionally biased region" description="Basic and acidic residues" evidence="1">
    <location>
        <begin position="13"/>
        <end position="23"/>
    </location>
</feature>
<evidence type="ECO:0000256" key="1">
    <source>
        <dbReference type="SAM" id="MobiDB-lite"/>
    </source>
</evidence>
<evidence type="ECO:0008006" key="4">
    <source>
        <dbReference type="Google" id="ProtNLM"/>
    </source>
</evidence>
<evidence type="ECO:0000313" key="2">
    <source>
        <dbReference type="EMBL" id="GGO79006.1"/>
    </source>
</evidence>
<dbReference type="SUPFAM" id="SSF52402">
    <property type="entry name" value="Adenine nucleotide alpha hydrolases-like"/>
    <property type="match status" value="1"/>
</dbReference>
<dbReference type="EMBL" id="BMNH01000027">
    <property type="protein sequence ID" value="GGO79006.1"/>
    <property type="molecule type" value="Genomic_DNA"/>
</dbReference>
<dbReference type="AlphaFoldDB" id="A0A917ZCD7"/>
<keyword evidence="3" id="KW-1185">Reference proteome</keyword>
<gene>
    <name evidence="2" type="ORF">GCM10012289_62310</name>
</gene>
<accession>A0A917ZCD7</accession>
<dbReference type="Proteomes" id="UP000646523">
    <property type="component" value="Unassembled WGS sequence"/>
</dbReference>
<name>A0A917ZCD7_9ACTN</name>
<dbReference type="InterPro" id="IPR014729">
    <property type="entry name" value="Rossmann-like_a/b/a_fold"/>
</dbReference>
<protein>
    <recommendedName>
        <fullName evidence="4">UspA domain-containing protein</fullName>
    </recommendedName>
</protein>
<dbReference type="Gene3D" id="3.40.50.620">
    <property type="entry name" value="HUPs"/>
    <property type="match status" value="1"/>
</dbReference>
<comment type="caution">
    <text evidence="2">The sequence shown here is derived from an EMBL/GenBank/DDBJ whole genome shotgun (WGS) entry which is preliminary data.</text>
</comment>
<reference evidence="2" key="2">
    <citation type="submission" date="2020-09" db="EMBL/GenBank/DDBJ databases">
        <authorList>
            <person name="Sun Q."/>
            <person name="Zhou Y."/>
        </authorList>
    </citation>
    <scope>NUCLEOTIDE SEQUENCE</scope>
    <source>
        <strain evidence="2">CGMCC 4.7368</strain>
    </source>
</reference>
<proteinExistence type="predicted"/>
<reference evidence="2" key="1">
    <citation type="journal article" date="2014" name="Int. J. Syst. Evol. Microbiol.">
        <title>Complete genome sequence of Corynebacterium casei LMG S-19264T (=DSM 44701T), isolated from a smear-ripened cheese.</title>
        <authorList>
            <consortium name="US DOE Joint Genome Institute (JGI-PGF)"/>
            <person name="Walter F."/>
            <person name="Albersmeier A."/>
            <person name="Kalinowski J."/>
            <person name="Ruckert C."/>
        </authorList>
    </citation>
    <scope>NUCLEOTIDE SEQUENCE</scope>
    <source>
        <strain evidence="2">CGMCC 4.7368</strain>
    </source>
</reference>
<feature type="region of interest" description="Disordered" evidence="1">
    <location>
        <begin position="1"/>
        <end position="23"/>
    </location>
</feature>
<organism evidence="2 3">
    <name type="scientific">Nonomuraea cavernae</name>
    <dbReference type="NCBI Taxonomy" id="2045107"/>
    <lineage>
        <taxon>Bacteria</taxon>
        <taxon>Bacillati</taxon>
        <taxon>Actinomycetota</taxon>
        <taxon>Actinomycetes</taxon>
        <taxon>Streptosporangiales</taxon>
        <taxon>Streptosporangiaceae</taxon>
        <taxon>Nonomuraea</taxon>
    </lineage>
</organism>